<evidence type="ECO:0000256" key="9">
    <source>
        <dbReference type="PROSITE-ProRule" id="PRU00076"/>
    </source>
</evidence>
<dbReference type="SMART" id="SM00179">
    <property type="entry name" value="EGF_CA"/>
    <property type="match status" value="6"/>
</dbReference>
<dbReference type="SUPFAM" id="SSF57184">
    <property type="entry name" value="Growth factor receptor domain"/>
    <property type="match status" value="2"/>
</dbReference>
<evidence type="ECO:0000259" key="13">
    <source>
        <dbReference type="PROSITE" id="PS51364"/>
    </source>
</evidence>
<dbReference type="PROSITE" id="PS50026">
    <property type="entry name" value="EGF_3"/>
    <property type="match status" value="6"/>
</dbReference>
<keyword evidence="7 9" id="KW-1015">Disulfide bond</keyword>
<feature type="chain" id="PRO_5046146714" evidence="11">
    <location>
        <begin position="25"/>
        <end position="668"/>
    </location>
</feature>
<dbReference type="Gene3D" id="3.90.290.10">
    <property type="entry name" value="TGF-beta binding (TB) domain"/>
    <property type="match status" value="2"/>
</dbReference>
<evidence type="ECO:0000313" key="14">
    <source>
        <dbReference type="EMBL" id="GAB1286829.1"/>
    </source>
</evidence>
<reference evidence="14 15" key="1">
    <citation type="submission" date="2024-08" db="EMBL/GenBank/DDBJ databases">
        <title>The draft genome of Apodemus speciosus.</title>
        <authorList>
            <person name="Nabeshima K."/>
            <person name="Suzuki S."/>
            <person name="Onuma M."/>
        </authorList>
    </citation>
    <scope>NUCLEOTIDE SEQUENCE [LARGE SCALE GENOMIC DNA]</scope>
    <source>
        <strain evidence="14">IB14-021</strain>
    </source>
</reference>
<keyword evidence="2" id="KW-0964">Secreted</keyword>
<feature type="domain" description="TB" evidence="13">
    <location>
        <begin position="185"/>
        <end position="228"/>
    </location>
</feature>
<comment type="caution">
    <text evidence="14">The sequence shown here is derived from an EMBL/GenBank/DDBJ whole genome shotgun (WGS) entry which is preliminary data.</text>
</comment>
<gene>
    <name evidence="14" type="ORF">APTSU1_000205900</name>
</gene>
<dbReference type="CDD" id="cd00054">
    <property type="entry name" value="EGF_CA"/>
    <property type="match status" value="5"/>
</dbReference>
<evidence type="ECO:0000259" key="12">
    <source>
        <dbReference type="PROSITE" id="PS50026"/>
    </source>
</evidence>
<protein>
    <submittedName>
        <fullName evidence="14">Fibrillin-1</fullName>
    </submittedName>
</protein>
<dbReference type="Pfam" id="PF07645">
    <property type="entry name" value="EGF_CA"/>
    <property type="match status" value="5"/>
</dbReference>
<evidence type="ECO:0000256" key="3">
    <source>
        <dbReference type="ARBA" id="ARBA00022530"/>
    </source>
</evidence>
<name>A0ABQ0EI90_APOSI</name>
<dbReference type="InterPro" id="IPR000742">
    <property type="entry name" value="EGF"/>
</dbReference>
<evidence type="ECO:0000256" key="2">
    <source>
        <dbReference type="ARBA" id="ARBA00022525"/>
    </source>
</evidence>
<evidence type="ECO:0000256" key="4">
    <source>
        <dbReference type="ARBA" id="ARBA00022536"/>
    </source>
</evidence>
<keyword evidence="6" id="KW-0677">Repeat</keyword>
<feature type="domain" description="EGF-like" evidence="12">
    <location>
        <begin position="575"/>
        <end position="615"/>
    </location>
</feature>
<dbReference type="PROSITE" id="PS01187">
    <property type="entry name" value="EGF_CA"/>
    <property type="match status" value="2"/>
</dbReference>
<feature type="region of interest" description="Disordered" evidence="10">
    <location>
        <begin position="26"/>
        <end position="56"/>
    </location>
</feature>
<organism evidence="14 15">
    <name type="scientific">Apodemus speciosus</name>
    <name type="common">Large Japanese field mouse</name>
    <dbReference type="NCBI Taxonomy" id="105296"/>
    <lineage>
        <taxon>Eukaryota</taxon>
        <taxon>Metazoa</taxon>
        <taxon>Chordata</taxon>
        <taxon>Craniata</taxon>
        <taxon>Vertebrata</taxon>
        <taxon>Euteleostomi</taxon>
        <taxon>Mammalia</taxon>
        <taxon>Eutheria</taxon>
        <taxon>Euarchontoglires</taxon>
        <taxon>Glires</taxon>
        <taxon>Rodentia</taxon>
        <taxon>Myomorpha</taxon>
        <taxon>Muroidea</taxon>
        <taxon>Muridae</taxon>
        <taxon>Murinae</taxon>
        <taxon>Apodemus</taxon>
    </lineage>
</organism>
<dbReference type="InterPro" id="IPR009030">
    <property type="entry name" value="Growth_fac_rcpt_cys_sf"/>
</dbReference>
<feature type="domain" description="EGF-like" evidence="12">
    <location>
        <begin position="147"/>
        <end position="179"/>
    </location>
</feature>
<dbReference type="InterPro" id="IPR018097">
    <property type="entry name" value="EGF_Ca-bd_CS"/>
</dbReference>
<sequence length="668" mass="72339">MRRGGLLEVALAFALLLESYTSHGADTNLEAGSPKETRANRAKRRGGGGHDALKGHPMSVDHDIMHTVVLDGKPYLVEISVLFPFAGIPVGMDSAQGQICALARLVRYRLPVAPDPFQHCNIRCMNGGSCSDDHCLCQKGYIGTHCGQPVCESGCLNGGRCVAPNRCACTYGFTGPQCERDYRTGPCFTVVSNQMCQGQLSGIVCTKTLCCATVGRAWGHPCEMCPAQPHPCRRGFIPNIRTGACQDVDECQAIPGLCQGGNCINTVGSFECKCPAGHKFNEVSQKCEDIDECSTIPGVCDGGECTNTVSSYFCKCPPGFYTSPDGTRCVDVRPGYCYTALTNGRCSNQLPQSITKMQCCCDVGRCWSPGVTVAPEMCPIRSTEDFNKLCSVPLVIPGRPDYPPPPIGPLPPVQPVPPGFPPGPVIPVPRPPPDYPYPSASREPPRVLPFNVTDYCQLVRYLCQNGRCIPTPGSYRCECNKGFQLDIRGECIDVDECEKNPCTGGECINNQGSYTCHCRAGYQSTLTRTECRDIDECLQNGRICNNGRCINTDGSFHCVCNAGFHVTRDGKNCEDMDECSIRNMCLNGMCINEDGSFKCICKPGFQLASDGRYCKEVLGKAGTSRGANLLAAERKSFLHKDVVYVELDPDINECETPGICMNGRCVNA</sequence>
<feature type="signal peptide" evidence="11">
    <location>
        <begin position="1"/>
        <end position="24"/>
    </location>
</feature>
<dbReference type="PROSITE" id="PS00010">
    <property type="entry name" value="ASX_HYDROXYL"/>
    <property type="match status" value="5"/>
</dbReference>
<dbReference type="PANTHER" id="PTHR24040:SF8">
    <property type="entry name" value="FIBRILLIN 1"/>
    <property type="match status" value="1"/>
</dbReference>
<evidence type="ECO:0000256" key="1">
    <source>
        <dbReference type="ARBA" id="ARBA00004498"/>
    </source>
</evidence>
<evidence type="ECO:0000256" key="11">
    <source>
        <dbReference type="SAM" id="SignalP"/>
    </source>
</evidence>
<keyword evidence="3" id="KW-0272">Extracellular matrix</keyword>
<accession>A0ABQ0EI90</accession>
<comment type="subcellular location">
    <subcellularLocation>
        <location evidence="1">Secreted</location>
        <location evidence="1">Extracellular space</location>
        <location evidence="1">Extracellular matrix</location>
    </subcellularLocation>
</comment>
<feature type="disulfide bond" evidence="9">
    <location>
        <begin position="497"/>
        <end position="507"/>
    </location>
</feature>
<dbReference type="PANTHER" id="PTHR24040">
    <property type="entry name" value="LAMININ G-LIKE DOMAIN-CONTAINING PROTEIN"/>
    <property type="match status" value="1"/>
</dbReference>
<dbReference type="Gene3D" id="2.10.25.10">
    <property type="entry name" value="Laminin"/>
    <property type="match status" value="7"/>
</dbReference>
<evidence type="ECO:0000256" key="8">
    <source>
        <dbReference type="ARBA" id="ARBA00023180"/>
    </source>
</evidence>
<keyword evidence="4 9" id="KW-0245">EGF-like domain</keyword>
<feature type="disulfide bond" evidence="9">
    <location>
        <begin position="151"/>
        <end position="161"/>
    </location>
</feature>
<dbReference type="PROSITE" id="PS00022">
    <property type="entry name" value="EGF_1"/>
    <property type="match status" value="1"/>
</dbReference>
<dbReference type="EMBL" id="BAAFST010000002">
    <property type="protein sequence ID" value="GAB1286829.1"/>
    <property type="molecule type" value="Genomic_DNA"/>
</dbReference>
<dbReference type="SUPFAM" id="SSF57196">
    <property type="entry name" value="EGF/Laminin"/>
    <property type="match status" value="1"/>
</dbReference>
<dbReference type="PROSITE" id="PS51364">
    <property type="entry name" value="TB"/>
    <property type="match status" value="2"/>
</dbReference>
<feature type="domain" description="EGF-like" evidence="12">
    <location>
        <begin position="493"/>
        <end position="528"/>
    </location>
</feature>
<proteinExistence type="predicted"/>
<evidence type="ECO:0000256" key="6">
    <source>
        <dbReference type="ARBA" id="ARBA00022737"/>
    </source>
</evidence>
<dbReference type="Proteomes" id="UP001623349">
    <property type="component" value="Unassembled WGS sequence"/>
</dbReference>
<feature type="domain" description="EGF-like" evidence="12">
    <location>
        <begin position="533"/>
        <end position="574"/>
    </location>
</feature>
<dbReference type="InterPro" id="IPR049883">
    <property type="entry name" value="NOTCH1_EGF-like"/>
</dbReference>
<evidence type="ECO:0000256" key="7">
    <source>
        <dbReference type="ARBA" id="ARBA00023157"/>
    </source>
</evidence>
<feature type="domain" description="EGF-like" evidence="12">
    <location>
        <begin position="289"/>
        <end position="330"/>
    </location>
</feature>
<dbReference type="InterPro" id="IPR013032">
    <property type="entry name" value="EGF-like_CS"/>
</dbReference>
<dbReference type="SUPFAM" id="SSF57581">
    <property type="entry name" value="TB module/8-cys domain"/>
    <property type="match status" value="2"/>
</dbReference>
<feature type="domain" description="EGF-like" evidence="12">
    <location>
        <begin position="247"/>
        <end position="288"/>
    </location>
</feature>
<dbReference type="Pfam" id="PF12661">
    <property type="entry name" value="hEGF"/>
    <property type="match status" value="1"/>
</dbReference>
<comment type="caution">
    <text evidence="9">Lacks conserved residue(s) required for the propagation of feature annotation.</text>
</comment>
<keyword evidence="5 11" id="KW-0732">Signal</keyword>
<dbReference type="InterPro" id="IPR017878">
    <property type="entry name" value="TB_dom"/>
</dbReference>
<dbReference type="InterPro" id="IPR000152">
    <property type="entry name" value="EGF-type_Asp/Asn_hydroxyl_site"/>
</dbReference>
<keyword evidence="8" id="KW-0325">Glycoprotein</keyword>
<feature type="disulfide bond" evidence="9">
    <location>
        <begin position="169"/>
        <end position="178"/>
    </location>
</feature>
<dbReference type="PROSITE" id="PS01186">
    <property type="entry name" value="EGF_2"/>
    <property type="match status" value="5"/>
</dbReference>
<evidence type="ECO:0000256" key="5">
    <source>
        <dbReference type="ARBA" id="ARBA00022729"/>
    </source>
</evidence>
<evidence type="ECO:0000313" key="15">
    <source>
        <dbReference type="Proteomes" id="UP001623349"/>
    </source>
</evidence>
<dbReference type="InterPro" id="IPR051145">
    <property type="entry name" value="GAS-SHBG-PROS"/>
</dbReference>
<dbReference type="InterPro" id="IPR036773">
    <property type="entry name" value="TB_dom_sf"/>
</dbReference>
<keyword evidence="15" id="KW-1185">Reference proteome</keyword>
<dbReference type="Pfam" id="PF00683">
    <property type="entry name" value="TB"/>
    <property type="match status" value="2"/>
</dbReference>
<dbReference type="InterPro" id="IPR001881">
    <property type="entry name" value="EGF-like_Ca-bd_dom"/>
</dbReference>
<feature type="domain" description="TB" evidence="13">
    <location>
        <begin position="335"/>
        <end position="390"/>
    </location>
</feature>
<dbReference type="SMART" id="SM00181">
    <property type="entry name" value="EGF"/>
    <property type="match status" value="8"/>
</dbReference>
<evidence type="ECO:0000256" key="10">
    <source>
        <dbReference type="SAM" id="MobiDB-lite"/>
    </source>
</evidence>